<comment type="caution">
    <text evidence="6">The sequence shown here is derived from an EMBL/GenBank/DDBJ whole genome shotgun (WGS) entry which is preliminary data.</text>
</comment>
<dbReference type="PANTHER" id="PTHR43656">
    <property type="entry name" value="BINDING OXIDOREDUCTASE, PUTATIVE (AFU_ORTHOLOGUE AFUA_2G08260)-RELATED"/>
    <property type="match status" value="1"/>
</dbReference>
<dbReference type="GO" id="GO:0010181">
    <property type="term" value="F:FMN binding"/>
    <property type="evidence" value="ECO:0007669"/>
    <property type="project" value="InterPro"/>
</dbReference>
<keyword evidence="4" id="KW-0560">Oxidoreductase</keyword>
<dbReference type="InterPro" id="IPR001155">
    <property type="entry name" value="OxRdtase_FMN_N"/>
</dbReference>
<dbReference type="PANTHER" id="PTHR43656:SF2">
    <property type="entry name" value="BINDING OXIDOREDUCTASE, PUTATIVE (AFU_ORTHOLOGUE AFUA_2G08260)-RELATED"/>
    <property type="match status" value="1"/>
</dbReference>
<dbReference type="InterPro" id="IPR013785">
    <property type="entry name" value="Aldolase_TIM"/>
</dbReference>
<dbReference type="AlphaFoldDB" id="A0A1Y2AAA6"/>
<evidence type="ECO:0000259" key="5">
    <source>
        <dbReference type="Pfam" id="PF00724"/>
    </source>
</evidence>
<dbReference type="SUPFAM" id="SSF51395">
    <property type="entry name" value="FMN-linked oxidoreductases"/>
    <property type="match status" value="1"/>
</dbReference>
<reference evidence="6 7" key="1">
    <citation type="submission" date="2016-07" db="EMBL/GenBank/DDBJ databases">
        <title>Pervasive Adenine N6-methylation of Active Genes in Fungi.</title>
        <authorList>
            <consortium name="DOE Joint Genome Institute"/>
            <person name="Mondo S.J."/>
            <person name="Dannebaum R.O."/>
            <person name="Kuo R.C."/>
            <person name="Labutti K."/>
            <person name="Haridas S."/>
            <person name="Kuo A."/>
            <person name="Salamov A."/>
            <person name="Ahrendt S.R."/>
            <person name="Lipzen A."/>
            <person name="Sullivan W."/>
            <person name="Andreopoulos W.B."/>
            <person name="Clum A."/>
            <person name="Lindquist E."/>
            <person name="Daum C."/>
            <person name="Ramamoorthy G.K."/>
            <person name="Gryganskyi A."/>
            <person name="Culley D."/>
            <person name="Magnuson J.K."/>
            <person name="James T.Y."/>
            <person name="O'Malley M.A."/>
            <person name="Stajich J.E."/>
            <person name="Spatafora J.W."/>
            <person name="Visel A."/>
            <person name="Grigoriev I.V."/>
        </authorList>
    </citation>
    <scope>NUCLEOTIDE SEQUENCE [LARGE SCALE GENOMIC DNA]</scope>
    <source>
        <strain evidence="6 7">CBS 115471</strain>
    </source>
</reference>
<name>A0A1Y2AAA6_9PLEO</name>
<sequence>MSARLDSPIKLPSGLEFPNRLVKAAMSETMAEDSDPGDKYIAAYNAWSSGGWGGLLTGNVEVSTVYREGNNTIALKPTISSATRDKWTRWAIAAQQNGTPTIVQVVHPGRQSPGGAGSRGFFEKSIAPSAIPLRLGNGILERLLSKIMFGTPRAMTLKEIEEVINQFVNTAKLCHESGFKGVELHGAHGYLLSQFMSSAMNTRTDAYGGTLEKRTKIVIDIIRGIRKAVPASFTIGLKLNSADVAGKENLEESLEQIGLIAREQIDFLEISGGTYENPRMAEGDEPKVSARTSKREAFFLDYAQSVRARYPNIILMVTGGFRTRTGMIEALESNSCDLIGLGRPAAAMPDFPKRLILNGQVKDEDAALPLTKIKGGWLIRHIPIKILGTGIDTMYYVDQIHQMAIGKTPQPPPKA</sequence>
<dbReference type="GO" id="GO:0016491">
    <property type="term" value="F:oxidoreductase activity"/>
    <property type="evidence" value="ECO:0007669"/>
    <property type="project" value="UniProtKB-KW"/>
</dbReference>
<dbReference type="InterPro" id="IPR051799">
    <property type="entry name" value="NADH_flavin_oxidoreductase"/>
</dbReference>
<dbReference type="Pfam" id="PF00724">
    <property type="entry name" value="Oxidored_FMN"/>
    <property type="match status" value="1"/>
</dbReference>
<protein>
    <submittedName>
        <fullName evidence="6">NADH:flavin oxidoreductase/NADH oxidase-like protein</fullName>
    </submittedName>
</protein>
<keyword evidence="3" id="KW-0288">FMN</keyword>
<evidence type="ECO:0000256" key="3">
    <source>
        <dbReference type="ARBA" id="ARBA00022643"/>
    </source>
</evidence>
<feature type="domain" description="NADH:flavin oxidoreductase/NADH oxidase N-terminal" evidence="5">
    <location>
        <begin position="7"/>
        <end position="355"/>
    </location>
</feature>
<accession>A0A1Y2AAA6</accession>
<dbReference type="Proteomes" id="UP000193144">
    <property type="component" value="Unassembled WGS sequence"/>
</dbReference>
<dbReference type="Gene3D" id="3.20.20.70">
    <property type="entry name" value="Aldolase class I"/>
    <property type="match status" value="1"/>
</dbReference>
<evidence type="ECO:0000256" key="1">
    <source>
        <dbReference type="ARBA" id="ARBA00005979"/>
    </source>
</evidence>
<dbReference type="EMBL" id="MCFA01000002">
    <property type="protein sequence ID" value="ORY19431.1"/>
    <property type="molecule type" value="Genomic_DNA"/>
</dbReference>
<dbReference type="STRING" id="1231657.A0A1Y2AAA6"/>
<evidence type="ECO:0000313" key="6">
    <source>
        <dbReference type="EMBL" id="ORY19431.1"/>
    </source>
</evidence>
<evidence type="ECO:0000313" key="7">
    <source>
        <dbReference type="Proteomes" id="UP000193144"/>
    </source>
</evidence>
<comment type="similarity">
    <text evidence="1">Belongs to the NADH:flavin oxidoreductase/NADH oxidase family.</text>
</comment>
<gene>
    <name evidence="6" type="ORF">BCR34DRAFT_595398</name>
</gene>
<keyword evidence="2" id="KW-0285">Flavoprotein</keyword>
<keyword evidence="7" id="KW-1185">Reference proteome</keyword>
<evidence type="ECO:0000256" key="2">
    <source>
        <dbReference type="ARBA" id="ARBA00022630"/>
    </source>
</evidence>
<proteinExistence type="inferred from homology"/>
<evidence type="ECO:0000256" key="4">
    <source>
        <dbReference type="ARBA" id="ARBA00023002"/>
    </source>
</evidence>
<dbReference type="OrthoDB" id="1663137at2759"/>
<organism evidence="6 7">
    <name type="scientific">Clohesyomyces aquaticus</name>
    <dbReference type="NCBI Taxonomy" id="1231657"/>
    <lineage>
        <taxon>Eukaryota</taxon>
        <taxon>Fungi</taxon>
        <taxon>Dikarya</taxon>
        <taxon>Ascomycota</taxon>
        <taxon>Pezizomycotina</taxon>
        <taxon>Dothideomycetes</taxon>
        <taxon>Pleosporomycetidae</taxon>
        <taxon>Pleosporales</taxon>
        <taxon>Lindgomycetaceae</taxon>
        <taxon>Clohesyomyces</taxon>
    </lineage>
</organism>